<gene>
    <name evidence="3" type="ORF">AQJ64_44460</name>
</gene>
<evidence type="ECO:0000259" key="2">
    <source>
        <dbReference type="SMART" id="SM00829"/>
    </source>
</evidence>
<dbReference type="InterPro" id="IPR051603">
    <property type="entry name" value="Zinc-ADH_QOR/CCCR"/>
</dbReference>
<dbReference type="SMART" id="SM00829">
    <property type="entry name" value="PKS_ER"/>
    <property type="match status" value="1"/>
</dbReference>
<dbReference type="InterPro" id="IPR036291">
    <property type="entry name" value="NAD(P)-bd_dom_sf"/>
</dbReference>
<dbReference type="OrthoDB" id="3727682at2"/>
<dbReference type="InterPro" id="IPR013154">
    <property type="entry name" value="ADH-like_N"/>
</dbReference>
<dbReference type="Gene3D" id="3.40.50.720">
    <property type="entry name" value="NAD(P)-binding Rossmann-like Domain"/>
    <property type="match status" value="1"/>
</dbReference>
<feature type="domain" description="Enoyl reductase (ER)" evidence="2">
    <location>
        <begin position="14"/>
        <end position="308"/>
    </location>
</feature>
<reference evidence="3 4" key="1">
    <citation type="submission" date="2015-10" db="EMBL/GenBank/DDBJ databases">
        <title>Draft genome sequence of Streptomyces griseoruber DSM 40281, type strain for the species Streptomyces griseoruber.</title>
        <authorList>
            <person name="Ruckert C."/>
            <person name="Winkler A."/>
            <person name="Kalinowski J."/>
            <person name="Kampfer P."/>
            <person name="Glaeser S."/>
        </authorList>
    </citation>
    <scope>NUCLEOTIDE SEQUENCE [LARGE SCALE GENOMIC DNA]</scope>
    <source>
        <strain evidence="3 4">DSM 40281</strain>
    </source>
</reference>
<keyword evidence="4" id="KW-1185">Reference proteome</keyword>
<dbReference type="InterPro" id="IPR011032">
    <property type="entry name" value="GroES-like_sf"/>
</dbReference>
<proteinExistence type="predicted"/>
<dbReference type="EMBL" id="LMWW01000108">
    <property type="protein sequence ID" value="KUN74971.1"/>
    <property type="molecule type" value="Genomic_DNA"/>
</dbReference>
<dbReference type="Pfam" id="PF13602">
    <property type="entry name" value="ADH_zinc_N_2"/>
    <property type="match status" value="1"/>
</dbReference>
<accession>A0A124I0N5</accession>
<dbReference type="PANTHER" id="PTHR44154">
    <property type="entry name" value="QUINONE OXIDOREDUCTASE"/>
    <property type="match status" value="1"/>
</dbReference>
<dbReference type="Proteomes" id="UP000052982">
    <property type="component" value="Unassembled WGS sequence"/>
</dbReference>
<keyword evidence="1" id="KW-0521">NADP</keyword>
<dbReference type="Pfam" id="PF08240">
    <property type="entry name" value="ADH_N"/>
    <property type="match status" value="1"/>
</dbReference>
<protein>
    <submittedName>
        <fullName evidence="3">NADPH:quinone reductase</fullName>
    </submittedName>
</protein>
<dbReference type="SUPFAM" id="SSF50129">
    <property type="entry name" value="GroES-like"/>
    <property type="match status" value="1"/>
</dbReference>
<dbReference type="Gene3D" id="3.90.180.10">
    <property type="entry name" value="Medium-chain alcohol dehydrogenases, catalytic domain"/>
    <property type="match status" value="1"/>
</dbReference>
<dbReference type="RefSeq" id="WP_055636424.1">
    <property type="nucleotide sequence ID" value="NZ_JBIRRP010000050.1"/>
</dbReference>
<sequence>MNRTAQAVRFDQYGDRDVLYVTDVPMPEPGSGEVVVEVRAAAVNPFDTVLRSGVARHLFPVDFPAGQGSDLAGVVVAVGAEVDGLAVGDEVLGWTPAAGAHATHLAVPADRLVAKPPRVSWEVAGSLHMVGATAYAAARAVAVQSGETAAVSAAAGGVGSFLVQLLTGRGVRVLGIASSANAEWLEKHGVVPVPYGDGLRQRLEEAAGPGGIDAFIDLFGPEYLDVAVALAVPPERIQTTVAMERAAEIGARTDGRHNATAREILVELVDLVASGAVEIPIAATYPLDRVADAFAELERRHTHGKIVLVP</sequence>
<dbReference type="SUPFAM" id="SSF51735">
    <property type="entry name" value="NAD(P)-binding Rossmann-fold domains"/>
    <property type="match status" value="1"/>
</dbReference>
<evidence type="ECO:0000313" key="4">
    <source>
        <dbReference type="Proteomes" id="UP000052982"/>
    </source>
</evidence>
<dbReference type="PANTHER" id="PTHR44154:SF1">
    <property type="entry name" value="QUINONE OXIDOREDUCTASE"/>
    <property type="match status" value="1"/>
</dbReference>
<dbReference type="GO" id="GO:0016491">
    <property type="term" value="F:oxidoreductase activity"/>
    <property type="evidence" value="ECO:0007669"/>
    <property type="project" value="InterPro"/>
</dbReference>
<evidence type="ECO:0000313" key="3">
    <source>
        <dbReference type="EMBL" id="KUN74971.1"/>
    </source>
</evidence>
<evidence type="ECO:0000256" key="1">
    <source>
        <dbReference type="ARBA" id="ARBA00022857"/>
    </source>
</evidence>
<dbReference type="AlphaFoldDB" id="A0A124I0N5"/>
<dbReference type="STRING" id="1943.AQJ64_44460"/>
<organism evidence="3 4">
    <name type="scientific">Streptomyces griseoruber</name>
    <dbReference type="NCBI Taxonomy" id="1943"/>
    <lineage>
        <taxon>Bacteria</taxon>
        <taxon>Bacillati</taxon>
        <taxon>Actinomycetota</taxon>
        <taxon>Actinomycetes</taxon>
        <taxon>Kitasatosporales</taxon>
        <taxon>Streptomycetaceae</taxon>
        <taxon>Streptomyces</taxon>
    </lineage>
</organism>
<comment type="caution">
    <text evidence="3">The sequence shown here is derived from an EMBL/GenBank/DDBJ whole genome shotgun (WGS) entry which is preliminary data.</text>
</comment>
<dbReference type="InterPro" id="IPR020843">
    <property type="entry name" value="ER"/>
</dbReference>
<name>A0A124I0N5_9ACTN</name>